<dbReference type="GO" id="GO:0005840">
    <property type="term" value="C:ribosome"/>
    <property type="evidence" value="ECO:0007669"/>
    <property type="project" value="UniProtKB-KW"/>
</dbReference>
<organism evidence="3 4">
    <name type="scientific">Candidatus Cryptobacteroides faecipullorum</name>
    <dbReference type="NCBI Taxonomy" id="2840764"/>
    <lineage>
        <taxon>Bacteria</taxon>
        <taxon>Pseudomonadati</taxon>
        <taxon>Bacteroidota</taxon>
        <taxon>Bacteroidia</taxon>
        <taxon>Bacteroidales</taxon>
        <taxon>Candidatus Cryptobacteroides</taxon>
    </lineage>
</organism>
<dbReference type="GO" id="GO:0008276">
    <property type="term" value="F:protein methyltransferase activity"/>
    <property type="evidence" value="ECO:0007669"/>
    <property type="project" value="TreeGrafter"/>
</dbReference>
<sequence>MNSQEYIEVSVKLEPFSEENAEILMAELEDMPFESFAIEDPFLKCYISKEQYSAQMLKLVLDGMEEDSFAVTGFYARLIPPANWNAQWESQFSPIVVDRKCTIKAPFHTGLRRTRFNITIEPHMAFGTGHHQTTYMMCRALMQDETGIKGKTVLDMGCGTAVLAILAAKLRAGHVYAIDIDAVAAKSAYDNTCINRVSRRIETYCGDASLLQMGKYDIILANINRNILLQDMPTYARALRSGGCIYLSGFFTDDRPVLTEAAGKAGLEYMSEDSMDNWCMLKFRKA</sequence>
<dbReference type="GO" id="GO:0032259">
    <property type="term" value="P:methylation"/>
    <property type="evidence" value="ECO:0007669"/>
    <property type="project" value="UniProtKB-KW"/>
</dbReference>
<gene>
    <name evidence="3" type="primary">prmA</name>
    <name evidence="3" type="ORF">IAB99_08765</name>
</gene>
<name>A0A9D9I896_9BACT</name>
<dbReference type="AlphaFoldDB" id="A0A9D9I896"/>
<evidence type="ECO:0000256" key="1">
    <source>
        <dbReference type="ARBA" id="ARBA00022603"/>
    </source>
</evidence>
<protein>
    <submittedName>
        <fullName evidence="3">50S ribosomal protein L11 methyltransferase</fullName>
    </submittedName>
</protein>
<dbReference type="SUPFAM" id="SSF53335">
    <property type="entry name" value="S-adenosyl-L-methionine-dependent methyltransferases"/>
    <property type="match status" value="1"/>
</dbReference>
<keyword evidence="3" id="KW-0689">Ribosomal protein</keyword>
<dbReference type="InterPro" id="IPR029063">
    <property type="entry name" value="SAM-dependent_MTases_sf"/>
</dbReference>
<dbReference type="PANTHER" id="PTHR43648:SF1">
    <property type="entry name" value="ELECTRON TRANSFER FLAVOPROTEIN BETA SUBUNIT LYSINE METHYLTRANSFERASE"/>
    <property type="match status" value="1"/>
</dbReference>
<dbReference type="Proteomes" id="UP000823660">
    <property type="component" value="Unassembled WGS sequence"/>
</dbReference>
<proteinExistence type="predicted"/>
<dbReference type="Gene3D" id="3.40.50.150">
    <property type="entry name" value="Vaccinia Virus protein VP39"/>
    <property type="match status" value="1"/>
</dbReference>
<evidence type="ECO:0000313" key="4">
    <source>
        <dbReference type="Proteomes" id="UP000823660"/>
    </source>
</evidence>
<dbReference type="PANTHER" id="PTHR43648">
    <property type="entry name" value="ELECTRON TRANSFER FLAVOPROTEIN BETA SUBUNIT LYSINE METHYLTRANSFERASE"/>
    <property type="match status" value="1"/>
</dbReference>
<keyword evidence="3" id="KW-0687">Ribonucleoprotein</keyword>
<evidence type="ECO:0000313" key="3">
    <source>
        <dbReference type="EMBL" id="MBO8467834.1"/>
    </source>
</evidence>
<dbReference type="Pfam" id="PF06325">
    <property type="entry name" value="PrmA"/>
    <property type="match status" value="1"/>
</dbReference>
<reference evidence="3" key="1">
    <citation type="submission" date="2020-10" db="EMBL/GenBank/DDBJ databases">
        <authorList>
            <person name="Gilroy R."/>
        </authorList>
    </citation>
    <scope>NUCLEOTIDE SEQUENCE</scope>
    <source>
        <strain evidence="3">B1-15692</strain>
    </source>
</reference>
<dbReference type="EMBL" id="JADIMH010000056">
    <property type="protein sequence ID" value="MBO8467834.1"/>
    <property type="molecule type" value="Genomic_DNA"/>
</dbReference>
<keyword evidence="2" id="KW-0808">Transferase</keyword>
<dbReference type="CDD" id="cd02440">
    <property type="entry name" value="AdoMet_MTases"/>
    <property type="match status" value="1"/>
</dbReference>
<dbReference type="NCBIfam" id="NF001785">
    <property type="entry name" value="PRK00517.2-2"/>
    <property type="match status" value="1"/>
</dbReference>
<evidence type="ECO:0000256" key="2">
    <source>
        <dbReference type="ARBA" id="ARBA00022679"/>
    </source>
</evidence>
<accession>A0A9D9I896</accession>
<comment type="caution">
    <text evidence="3">The sequence shown here is derived from an EMBL/GenBank/DDBJ whole genome shotgun (WGS) entry which is preliminary data.</text>
</comment>
<keyword evidence="1 3" id="KW-0489">Methyltransferase</keyword>
<dbReference type="InterPro" id="IPR050078">
    <property type="entry name" value="Ribosomal_L11_MeTrfase_PrmA"/>
</dbReference>
<reference evidence="3" key="2">
    <citation type="journal article" date="2021" name="PeerJ">
        <title>Extensive microbial diversity within the chicken gut microbiome revealed by metagenomics and culture.</title>
        <authorList>
            <person name="Gilroy R."/>
            <person name="Ravi A."/>
            <person name="Getino M."/>
            <person name="Pursley I."/>
            <person name="Horton D.L."/>
            <person name="Alikhan N.F."/>
            <person name="Baker D."/>
            <person name="Gharbi K."/>
            <person name="Hall N."/>
            <person name="Watson M."/>
            <person name="Adriaenssens E.M."/>
            <person name="Foster-Nyarko E."/>
            <person name="Jarju S."/>
            <person name="Secka A."/>
            <person name="Antonio M."/>
            <person name="Oren A."/>
            <person name="Chaudhuri R.R."/>
            <person name="La Ragione R."/>
            <person name="Hildebrand F."/>
            <person name="Pallen M.J."/>
        </authorList>
    </citation>
    <scope>NUCLEOTIDE SEQUENCE</scope>
    <source>
        <strain evidence="3">B1-15692</strain>
    </source>
</reference>